<protein>
    <recommendedName>
        <fullName evidence="3">DUF6533 domain-containing protein</fullName>
    </recommendedName>
</protein>
<keyword evidence="2" id="KW-0812">Transmembrane</keyword>
<gene>
    <name evidence="4" type="ORF">DACRYDRAFT_117100</name>
</gene>
<feature type="compositionally biased region" description="Low complexity" evidence="1">
    <location>
        <begin position="316"/>
        <end position="328"/>
    </location>
</feature>
<evidence type="ECO:0000313" key="4">
    <source>
        <dbReference type="EMBL" id="EJU00632.1"/>
    </source>
</evidence>
<keyword evidence="2" id="KW-1133">Transmembrane helix</keyword>
<dbReference type="GeneID" id="63685381"/>
<dbReference type="RefSeq" id="XP_040627529.1">
    <property type="nucleotide sequence ID" value="XM_040770319.1"/>
</dbReference>
<feature type="transmembrane region" description="Helical" evidence="2">
    <location>
        <begin position="182"/>
        <end position="204"/>
    </location>
</feature>
<keyword evidence="5" id="KW-1185">Reference proteome</keyword>
<dbReference type="HOGENOM" id="CLU_035509_15_4_1"/>
<dbReference type="InterPro" id="IPR045340">
    <property type="entry name" value="DUF6533"/>
</dbReference>
<feature type="region of interest" description="Disordered" evidence="1">
    <location>
        <begin position="286"/>
        <end position="328"/>
    </location>
</feature>
<feature type="domain" description="DUF6533" evidence="3">
    <location>
        <begin position="29"/>
        <end position="71"/>
    </location>
</feature>
<dbReference type="EMBL" id="JH795866">
    <property type="protein sequence ID" value="EJU00632.1"/>
    <property type="molecule type" value="Genomic_DNA"/>
</dbReference>
<evidence type="ECO:0000256" key="1">
    <source>
        <dbReference type="SAM" id="MobiDB-lite"/>
    </source>
</evidence>
<feature type="transmembrane region" description="Helical" evidence="2">
    <location>
        <begin position="96"/>
        <end position="118"/>
    </location>
</feature>
<dbReference type="Proteomes" id="UP000030653">
    <property type="component" value="Unassembled WGS sequence"/>
</dbReference>
<dbReference type="OrthoDB" id="3349377at2759"/>
<keyword evidence="2" id="KW-0472">Membrane</keyword>
<proteinExistence type="predicted"/>
<dbReference type="OMA" id="LTIHITA"/>
<reference evidence="4 5" key="1">
    <citation type="journal article" date="2012" name="Science">
        <title>The Paleozoic origin of enzymatic lignin decomposition reconstructed from 31 fungal genomes.</title>
        <authorList>
            <person name="Floudas D."/>
            <person name="Binder M."/>
            <person name="Riley R."/>
            <person name="Barry K."/>
            <person name="Blanchette R.A."/>
            <person name="Henrissat B."/>
            <person name="Martinez A.T."/>
            <person name="Otillar R."/>
            <person name="Spatafora J.W."/>
            <person name="Yadav J.S."/>
            <person name="Aerts A."/>
            <person name="Benoit I."/>
            <person name="Boyd A."/>
            <person name="Carlson A."/>
            <person name="Copeland A."/>
            <person name="Coutinho P.M."/>
            <person name="de Vries R.P."/>
            <person name="Ferreira P."/>
            <person name="Findley K."/>
            <person name="Foster B."/>
            <person name="Gaskell J."/>
            <person name="Glotzer D."/>
            <person name="Gorecki P."/>
            <person name="Heitman J."/>
            <person name="Hesse C."/>
            <person name="Hori C."/>
            <person name="Igarashi K."/>
            <person name="Jurgens J.A."/>
            <person name="Kallen N."/>
            <person name="Kersten P."/>
            <person name="Kohler A."/>
            <person name="Kuees U."/>
            <person name="Kumar T.K.A."/>
            <person name="Kuo A."/>
            <person name="LaButti K."/>
            <person name="Larrondo L.F."/>
            <person name="Lindquist E."/>
            <person name="Ling A."/>
            <person name="Lombard V."/>
            <person name="Lucas S."/>
            <person name="Lundell T."/>
            <person name="Martin R."/>
            <person name="McLaughlin D.J."/>
            <person name="Morgenstern I."/>
            <person name="Morin E."/>
            <person name="Murat C."/>
            <person name="Nagy L.G."/>
            <person name="Nolan M."/>
            <person name="Ohm R.A."/>
            <person name="Patyshakuliyeva A."/>
            <person name="Rokas A."/>
            <person name="Ruiz-Duenas F.J."/>
            <person name="Sabat G."/>
            <person name="Salamov A."/>
            <person name="Samejima M."/>
            <person name="Schmutz J."/>
            <person name="Slot J.C."/>
            <person name="St John F."/>
            <person name="Stenlid J."/>
            <person name="Sun H."/>
            <person name="Sun S."/>
            <person name="Syed K."/>
            <person name="Tsang A."/>
            <person name="Wiebenga A."/>
            <person name="Young D."/>
            <person name="Pisabarro A."/>
            <person name="Eastwood D.C."/>
            <person name="Martin F."/>
            <person name="Cullen D."/>
            <person name="Grigoriev I.V."/>
            <person name="Hibbett D.S."/>
        </authorList>
    </citation>
    <scope>NUCLEOTIDE SEQUENCE [LARGE SCALE GENOMIC DNA]</scope>
    <source>
        <strain evidence="4 5">DJM-731 SS1</strain>
    </source>
</reference>
<dbReference type="AlphaFoldDB" id="M5G474"/>
<accession>M5G474</accession>
<evidence type="ECO:0000259" key="3">
    <source>
        <dbReference type="Pfam" id="PF20151"/>
    </source>
</evidence>
<organism evidence="4 5">
    <name type="scientific">Dacryopinax primogenitus (strain DJM 731)</name>
    <name type="common">Brown rot fungus</name>
    <dbReference type="NCBI Taxonomy" id="1858805"/>
    <lineage>
        <taxon>Eukaryota</taxon>
        <taxon>Fungi</taxon>
        <taxon>Dikarya</taxon>
        <taxon>Basidiomycota</taxon>
        <taxon>Agaricomycotina</taxon>
        <taxon>Dacrymycetes</taxon>
        <taxon>Dacrymycetales</taxon>
        <taxon>Dacrymycetaceae</taxon>
        <taxon>Dacryopinax</taxon>
    </lineage>
</organism>
<dbReference type="STRING" id="1858805.M5G474"/>
<evidence type="ECO:0000256" key="2">
    <source>
        <dbReference type="SAM" id="Phobius"/>
    </source>
</evidence>
<name>M5G474_DACPD</name>
<evidence type="ECO:0000313" key="5">
    <source>
        <dbReference type="Proteomes" id="UP000030653"/>
    </source>
</evidence>
<feature type="transmembrane region" description="Helical" evidence="2">
    <location>
        <begin position="130"/>
        <end position="151"/>
    </location>
</feature>
<sequence length="344" mass="38523">MSASSGFTDEEIQQTVALVQIYEWSRRAAIAALSWAVYDYLITFSTEIRHVWLRPWGWSKLLFGWTRYFGMSIVIVWTTSNILTPSEVSPAISCIIYYYFAAWGGVLTQMTLSVIMILRLWGLYNGNNKLAVFWASLLTIHITALCIIFGLGTRLPHYEPPAPYFTLDRNVCFEPSAPPSFIGIWASRLALDTIFFGFVLWKAYEEYRQGWHSSIAEMLITDNVTAFALVCLIQVMNLVILFSKNPQGAQAGVGFALASDVIVGSRLLLHAKEVINNRREPYETELEFGPEDAGSHSATKTSGGRSFATAVRESYEASSSSSPSRAPRPFIDVEPINLTIIEEI</sequence>
<feature type="transmembrane region" description="Helical" evidence="2">
    <location>
        <begin position="249"/>
        <end position="269"/>
    </location>
</feature>
<dbReference type="Pfam" id="PF20151">
    <property type="entry name" value="DUF6533"/>
    <property type="match status" value="1"/>
</dbReference>
<feature type="transmembrane region" description="Helical" evidence="2">
    <location>
        <begin position="224"/>
        <end position="243"/>
    </location>
</feature>
<feature type="transmembrane region" description="Helical" evidence="2">
    <location>
        <begin position="65"/>
        <end position="84"/>
    </location>
</feature>